<evidence type="ECO:0000256" key="7">
    <source>
        <dbReference type="ARBA" id="ARBA00023326"/>
    </source>
</evidence>
<dbReference type="GO" id="GO:0008810">
    <property type="term" value="F:cellulase activity"/>
    <property type="evidence" value="ECO:0007669"/>
    <property type="project" value="UniProtKB-EC"/>
</dbReference>
<comment type="catalytic activity">
    <reaction evidence="1">
        <text>Endohydrolysis of (1-&gt;4)-beta-D-glucosidic linkages in cellulose, lichenin and cereal beta-D-glucans.</text>
        <dbReference type="EC" id="3.2.1.4"/>
    </reaction>
</comment>
<dbReference type="Proteomes" id="UP000317010">
    <property type="component" value="Unassembled WGS sequence"/>
</dbReference>
<sequence>MLIKLWCYLFCTCIFIAFTNFFNPLFAQQALKPFPQHVKYSVGTINPNHISQKQLDNAVESFYTPWKKRFIKTTPDQNQSFIWFGGIGKKQCVSEGQGYGMIIVALMAGFDSSAKSIYDKLYRYYKAHPTGKSHYLMAWAQYAGGKNLDNTSATDGDMDIAYSLLLANKQWGSNGPINYLAEGKAMINDIMKYEINHHTWSVILSDGVEAESKDYFDMRSSDFMPANFKAFYSATNDIRWTKVINSNYRLFTLMQDKYSPDAGLLPDFIVNTNKVAKPAPPYFLESKYDGYYNYNACRVPWRIGVDYLLTGDKRAKLITDRINHWIRETTNNDTYNLSAGYTLAGNDIKGRNFEALSFIAPFAVSAMVDKKNQQWLNKVWDYLVAFKLKDYDYYDNTIKLLNMIILSGNYWKAN</sequence>
<keyword evidence="6 9" id="KW-0326">Glycosidase</keyword>
<evidence type="ECO:0000313" key="12">
    <source>
        <dbReference type="Proteomes" id="UP000317010"/>
    </source>
</evidence>
<dbReference type="InterPro" id="IPR008928">
    <property type="entry name" value="6-hairpin_glycosidase_sf"/>
</dbReference>
<dbReference type="InterPro" id="IPR002037">
    <property type="entry name" value="Glyco_hydro_8"/>
</dbReference>
<keyword evidence="12" id="KW-1185">Reference proteome</keyword>
<dbReference type="Gene3D" id="1.50.10.10">
    <property type="match status" value="1"/>
</dbReference>
<gene>
    <name evidence="11" type="ORF">JN11_04169</name>
</gene>
<dbReference type="Pfam" id="PF01270">
    <property type="entry name" value="Glyco_hydro_8"/>
    <property type="match status" value="1"/>
</dbReference>
<keyword evidence="7 9" id="KW-0624">Polysaccharide degradation</keyword>
<evidence type="ECO:0000256" key="8">
    <source>
        <dbReference type="PROSITE-ProRule" id="PRU10058"/>
    </source>
</evidence>
<dbReference type="OrthoDB" id="9803461at2"/>
<dbReference type="InterPro" id="IPR019834">
    <property type="entry name" value="Glyco_hydro_8_CS"/>
</dbReference>
<dbReference type="PRINTS" id="PR00735">
    <property type="entry name" value="GLHYDRLASE8"/>
</dbReference>
<feature type="chain" id="PRO_5021710322" description="Glucanase" evidence="10">
    <location>
        <begin position="28"/>
        <end position="414"/>
    </location>
</feature>
<evidence type="ECO:0000256" key="3">
    <source>
        <dbReference type="ARBA" id="ARBA00022729"/>
    </source>
</evidence>
<organism evidence="11 12">
    <name type="scientific">Mucilaginibacter frigoritolerans</name>
    <dbReference type="NCBI Taxonomy" id="652788"/>
    <lineage>
        <taxon>Bacteria</taxon>
        <taxon>Pseudomonadati</taxon>
        <taxon>Bacteroidota</taxon>
        <taxon>Sphingobacteriia</taxon>
        <taxon>Sphingobacteriales</taxon>
        <taxon>Sphingobacteriaceae</taxon>
        <taxon>Mucilaginibacter</taxon>
    </lineage>
</organism>
<feature type="active site" description="Nucleophile" evidence="8">
    <location>
        <position position="155"/>
    </location>
</feature>
<dbReference type="PROSITE" id="PS00812">
    <property type="entry name" value="GLYCOSYL_HYDROL_F8"/>
    <property type="match status" value="1"/>
</dbReference>
<reference evidence="11 12" key="1">
    <citation type="submission" date="2019-07" db="EMBL/GenBank/DDBJ databases">
        <title>Genomic Encyclopedia of Archaeal and Bacterial Type Strains, Phase II (KMG-II): from individual species to whole genera.</title>
        <authorList>
            <person name="Goeker M."/>
        </authorList>
    </citation>
    <scope>NUCLEOTIDE SEQUENCE [LARGE SCALE GENOMIC DNA]</scope>
    <source>
        <strain evidence="11 12">ATCC BAA-1854</strain>
    </source>
</reference>
<evidence type="ECO:0000256" key="6">
    <source>
        <dbReference type="ARBA" id="ARBA00023295"/>
    </source>
</evidence>
<dbReference type="AlphaFoldDB" id="A0A562TRR1"/>
<dbReference type="RefSeq" id="WP_144915612.1">
    <property type="nucleotide sequence ID" value="NZ_VLLI01000014.1"/>
</dbReference>
<evidence type="ECO:0000256" key="4">
    <source>
        <dbReference type="ARBA" id="ARBA00022801"/>
    </source>
</evidence>
<evidence type="ECO:0000256" key="5">
    <source>
        <dbReference type="ARBA" id="ARBA00023001"/>
    </source>
</evidence>
<dbReference type="GO" id="GO:0030245">
    <property type="term" value="P:cellulose catabolic process"/>
    <property type="evidence" value="ECO:0007669"/>
    <property type="project" value="UniProtKB-KW"/>
</dbReference>
<protein>
    <recommendedName>
        <fullName evidence="9">Glucanase</fullName>
        <ecNumber evidence="9">3.2.1.-</ecNumber>
    </recommendedName>
</protein>
<dbReference type="SUPFAM" id="SSF48208">
    <property type="entry name" value="Six-hairpin glycosidases"/>
    <property type="match status" value="1"/>
</dbReference>
<evidence type="ECO:0000256" key="10">
    <source>
        <dbReference type="SAM" id="SignalP"/>
    </source>
</evidence>
<keyword evidence="4 9" id="KW-0378">Hydrolase</keyword>
<name>A0A562TRR1_9SPHI</name>
<evidence type="ECO:0000313" key="11">
    <source>
        <dbReference type="EMBL" id="TWI95894.1"/>
    </source>
</evidence>
<dbReference type="EMBL" id="VLLI01000014">
    <property type="protein sequence ID" value="TWI95894.1"/>
    <property type="molecule type" value="Genomic_DNA"/>
</dbReference>
<evidence type="ECO:0000256" key="2">
    <source>
        <dbReference type="ARBA" id="ARBA00009209"/>
    </source>
</evidence>
<dbReference type="InterPro" id="IPR012341">
    <property type="entry name" value="6hp_glycosidase-like_sf"/>
</dbReference>
<keyword evidence="7 9" id="KW-0119">Carbohydrate metabolism</keyword>
<dbReference type="EC" id="3.2.1.-" evidence="9"/>
<comment type="similarity">
    <text evidence="2 9">Belongs to the glycosyl hydrolase 8 (cellulase D) family.</text>
</comment>
<keyword evidence="5" id="KW-0136">Cellulose degradation</keyword>
<keyword evidence="3 10" id="KW-0732">Signal</keyword>
<feature type="signal peptide" evidence="10">
    <location>
        <begin position="1"/>
        <end position="27"/>
    </location>
</feature>
<proteinExistence type="inferred from homology"/>
<evidence type="ECO:0000256" key="1">
    <source>
        <dbReference type="ARBA" id="ARBA00000966"/>
    </source>
</evidence>
<evidence type="ECO:0000256" key="9">
    <source>
        <dbReference type="RuleBase" id="RU361167"/>
    </source>
</evidence>
<accession>A0A562TRR1</accession>
<comment type="caution">
    <text evidence="11">The sequence shown here is derived from an EMBL/GenBank/DDBJ whole genome shotgun (WGS) entry which is preliminary data.</text>
</comment>